<dbReference type="GO" id="GO:0016874">
    <property type="term" value="F:ligase activity"/>
    <property type="evidence" value="ECO:0007669"/>
    <property type="project" value="UniProtKB-KW"/>
</dbReference>
<dbReference type="InterPro" id="IPR021122">
    <property type="entry name" value="RNA_ligase_dom_REL/Rnl2"/>
</dbReference>
<dbReference type="OrthoDB" id="17053at2759"/>
<evidence type="ECO:0000259" key="1">
    <source>
        <dbReference type="Pfam" id="PF09414"/>
    </source>
</evidence>
<gene>
    <name evidence="2" type="ORF">MAC_02656</name>
</gene>
<dbReference type="InterPro" id="IPR012646">
    <property type="entry name" value="RNA_ligase_DRB0094"/>
</dbReference>
<keyword evidence="2" id="KW-0436">Ligase</keyword>
<dbReference type="KEGG" id="maw:19246967"/>
<dbReference type="InParanoid" id="E9DYF9"/>
<dbReference type="EMBL" id="GL698483">
    <property type="protein sequence ID" value="EFY91229.1"/>
    <property type="molecule type" value="Genomic_DNA"/>
</dbReference>
<dbReference type="Gene3D" id="3.30.470.30">
    <property type="entry name" value="DNA ligase/mRNA capping enzyme"/>
    <property type="match status" value="1"/>
</dbReference>
<dbReference type="GeneID" id="19246967"/>
<evidence type="ECO:0000313" key="2">
    <source>
        <dbReference type="EMBL" id="EFY91229.1"/>
    </source>
</evidence>
<dbReference type="Pfam" id="PF09414">
    <property type="entry name" value="RNA_ligase"/>
    <property type="match status" value="1"/>
</dbReference>
<dbReference type="NCBIfam" id="TIGR02306">
    <property type="entry name" value="RNA_lig_DRB0094"/>
    <property type="match status" value="1"/>
</dbReference>
<feature type="domain" description="RNA ligase" evidence="1">
    <location>
        <begin position="181"/>
        <end position="369"/>
    </location>
</feature>
<reference evidence="2 3" key="1">
    <citation type="journal article" date="2011" name="PLoS Genet.">
        <title>Genome sequencing and comparative transcriptomics of the model entomopathogenic fungi Metarhizium anisopliae and M. acridum.</title>
        <authorList>
            <person name="Gao Q."/>
            <person name="Jin K."/>
            <person name="Ying S.H."/>
            <person name="Zhang Y."/>
            <person name="Xiao G."/>
            <person name="Shang Y."/>
            <person name="Duan Z."/>
            <person name="Hu X."/>
            <person name="Xie X.Q."/>
            <person name="Zhou G."/>
            <person name="Peng G."/>
            <person name="Luo Z."/>
            <person name="Huang W."/>
            <person name="Wang B."/>
            <person name="Fang W."/>
            <person name="Wang S."/>
            <person name="Zhong Y."/>
            <person name="Ma L.J."/>
            <person name="St Leger R.J."/>
            <person name="Zhao G.P."/>
            <person name="Pei Y."/>
            <person name="Feng M.G."/>
            <person name="Xia Y."/>
            <person name="Wang C."/>
        </authorList>
    </citation>
    <scope>NUCLEOTIDE SEQUENCE [LARGE SCALE GENOMIC DNA]</scope>
    <source>
        <strain evidence="2 3">CQMa 102</strain>
    </source>
</reference>
<protein>
    <submittedName>
        <fullName evidence="2">RNA ligase, DRB0094 family</fullName>
    </submittedName>
</protein>
<dbReference type="AlphaFoldDB" id="E9DYF9"/>
<evidence type="ECO:0000313" key="3">
    <source>
        <dbReference type="Proteomes" id="UP000002499"/>
    </source>
</evidence>
<dbReference type="eggNOG" id="ENOG502RXHP">
    <property type="taxonomic scope" value="Eukaryota"/>
</dbReference>
<dbReference type="Pfam" id="PF21189">
    <property type="entry name" value="PHA02142"/>
    <property type="match status" value="1"/>
</dbReference>
<organism evidence="3">
    <name type="scientific">Metarhizium acridum (strain CQMa 102)</name>
    <dbReference type="NCBI Taxonomy" id="655827"/>
    <lineage>
        <taxon>Eukaryota</taxon>
        <taxon>Fungi</taxon>
        <taxon>Dikarya</taxon>
        <taxon>Ascomycota</taxon>
        <taxon>Pezizomycotina</taxon>
        <taxon>Sordariomycetes</taxon>
        <taxon>Hypocreomycetidae</taxon>
        <taxon>Hypocreales</taxon>
        <taxon>Clavicipitaceae</taxon>
        <taxon>Metarhizium</taxon>
    </lineage>
</organism>
<proteinExistence type="predicted"/>
<sequence>MPRRLVTVRRVALVTPIPGADLVESAAVDGWTCVVKKAEFNVGDLAVYFEIDSFLPAFDERYSFLKVSTTKQDEFEGIRIKTMKLRKVLSQGLLLPLVTFPEIKATLDSLQDQHGKEDAESKIQSMSFEDVLGVRKWEPPAHEQSPSAAGLALFPIFINRTDQERVQNLPNVFRQWGDAVFQESTKMDGSSMTVYFVRNDSTHLDSLPSFAHSEHGKIRNMPNGKVGVCSRNCDIAPDPNNTFWSVALRSNLPSKLNQLNRNIAIQGELCGSSIQGNFEGFQKGFHDIYLFSAWDIDSQSYLLPRQVHQELAPSLGLKHVPVTGYRSLREIAVDLGGILERAEGKGINGRKREGVVLKEVSGEFSFKAISNSYLLRNGQ</sequence>
<keyword evidence="3" id="KW-1185">Reference proteome</keyword>
<dbReference type="OMA" id="SQGYCIP"/>
<dbReference type="HOGENOM" id="CLU_061838_0_0_1"/>
<dbReference type="Proteomes" id="UP000002499">
    <property type="component" value="Unassembled WGS sequence"/>
</dbReference>
<accession>E9DYF9</accession>
<name>E9DYF9_METAQ</name>
<dbReference type="SUPFAM" id="SSF56091">
    <property type="entry name" value="DNA ligase/mRNA capping enzyme, catalytic domain"/>
    <property type="match status" value="1"/>
</dbReference>